<dbReference type="GO" id="GO:0005524">
    <property type="term" value="F:ATP binding"/>
    <property type="evidence" value="ECO:0007669"/>
    <property type="project" value="UniProtKB-KW"/>
</dbReference>
<keyword evidence="9" id="KW-0460">Magnesium</keyword>
<dbReference type="InterPro" id="IPR036291">
    <property type="entry name" value="NAD(P)-bd_dom_sf"/>
</dbReference>
<name>A0A8S2CJU6_9BILA</name>
<dbReference type="PANTHER" id="PTHR43148">
    <property type="entry name" value="GLYCERALDEHYDE-3-PHOSPHATE DEHYDROGENASE 2"/>
    <property type="match status" value="1"/>
</dbReference>
<keyword evidence="8" id="KW-0067">ATP-binding</keyword>
<evidence type="ECO:0000256" key="10">
    <source>
        <dbReference type="ARBA" id="ARBA00023002"/>
    </source>
</evidence>
<reference evidence="16" key="1">
    <citation type="submission" date="2021-02" db="EMBL/GenBank/DDBJ databases">
        <authorList>
            <person name="Nowell W R."/>
        </authorList>
    </citation>
    <scope>NUCLEOTIDE SEQUENCE</scope>
</reference>
<dbReference type="InterPro" id="IPR015824">
    <property type="entry name" value="Phosphoglycerate_kinase_N"/>
</dbReference>
<dbReference type="AlphaFoldDB" id="A0A8S2CJU6"/>
<evidence type="ECO:0000256" key="11">
    <source>
        <dbReference type="ARBA" id="ARBA00047698"/>
    </source>
</evidence>
<dbReference type="CDD" id="cd18126">
    <property type="entry name" value="GAPDH_I_C"/>
    <property type="match status" value="1"/>
</dbReference>
<keyword evidence="6" id="KW-0547">Nucleotide-binding</keyword>
<comment type="catalytic activity">
    <reaction evidence="13">
        <text>(2R)-3-phosphoglycerate + ATP = (2R)-3-phospho-glyceroyl phosphate + ADP</text>
        <dbReference type="Rhea" id="RHEA:14801"/>
        <dbReference type="ChEBI" id="CHEBI:30616"/>
        <dbReference type="ChEBI" id="CHEBI:57604"/>
        <dbReference type="ChEBI" id="CHEBI:58272"/>
        <dbReference type="ChEBI" id="CHEBI:456216"/>
        <dbReference type="EC" id="2.7.2.3"/>
    </reaction>
</comment>
<evidence type="ECO:0000256" key="3">
    <source>
        <dbReference type="ARBA" id="ARBA00007406"/>
    </source>
</evidence>
<dbReference type="InterPro" id="IPR020828">
    <property type="entry name" value="GlycerAld_3-P_DH_NAD(P)-bd"/>
</dbReference>
<dbReference type="EMBL" id="CAJOBA010000001">
    <property type="protein sequence ID" value="CAF3491970.1"/>
    <property type="molecule type" value="Genomic_DNA"/>
</dbReference>
<evidence type="ECO:0000313" key="16">
    <source>
        <dbReference type="EMBL" id="CAF0720811.1"/>
    </source>
</evidence>
<dbReference type="InterPro" id="IPR001576">
    <property type="entry name" value="Phosphoglycerate_kinase"/>
</dbReference>
<dbReference type="SMART" id="SM00846">
    <property type="entry name" value="Gp_dh_N"/>
    <property type="match status" value="1"/>
</dbReference>
<dbReference type="InterPro" id="IPR020831">
    <property type="entry name" value="GlycerAld/Erythrose_P_DH"/>
</dbReference>
<evidence type="ECO:0000256" key="5">
    <source>
        <dbReference type="ARBA" id="ARBA00022679"/>
    </source>
</evidence>
<comment type="caution">
    <text evidence="16">The sequence shown here is derived from an EMBL/GenBank/DDBJ whole genome shotgun (WGS) entry which is preliminary data.</text>
</comment>
<evidence type="ECO:0000259" key="15">
    <source>
        <dbReference type="SMART" id="SM00846"/>
    </source>
</evidence>
<dbReference type="EC" id="2.7.2.3" evidence="13"/>
<gene>
    <name evidence="16" type="ORF">OVA965_LOCUS26</name>
    <name evidence="17" type="ORF">TMI583_LOCUS26</name>
</gene>
<comment type="subunit">
    <text evidence="14">Monomer.</text>
</comment>
<comment type="pathway">
    <text evidence="13">Carbohydrate degradation; glycolysis; pyruvate from D-glyceraldehyde 3-phosphate: step 2/5.</text>
</comment>
<dbReference type="GO" id="GO:0004365">
    <property type="term" value="F:glyceraldehyde-3-phosphate dehydrogenase (NAD+) (phosphorylating) activity"/>
    <property type="evidence" value="ECO:0007669"/>
    <property type="project" value="UniProtKB-EC"/>
</dbReference>
<dbReference type="GO" id="GO:0051287">
    <property type="term" value="F:NAD binding"/>
    <property type="evidence" value="ECO:0007669"/>
    <property type="project" value="InterPro"/>
</dbReference>
<evidence type="ECO:0000256" key="12">
    <source>
        <dbReference type="ARBA" id="ARBA00052787"/>
    </source>
</evidence>
<dbReference type="GO" id="GO:0004618">
    <property type="term" value="F:phosphoglycerate kinase activity"/>
    <property type="evidence" value="ECO:0007669"/>
    <property type="project" value="UniProtKB-EC"/>
</dbReference>
<evidence type="ECO:0000256" key="13">
    <source>
        <dbReference type="RuleBase" id="RU000532"/>
    </source>
</evidence>
<dbReference type="FunFam" id="3.30.360.10:FF:000002">
    <property type="entry name" value="Glyceraldehyde-3-phosphate dehydrogenase"/>
    <property type="match status" value="1"/>
</dbReference>
<evidence type="ECO:0000313" key="18">
    <source>
        <dbReference type="Proteomes" id="UP000677228"/>
    </source>
</evidence>
<dbReference type="Proteomes" id="UP000677228">
    <property type="component" value="Unassembled WGS sequence"/>
</dbReference>
<evidence type="ECO:0000256" key="8">
    <source>
        <dbReference type="ARBA" id="ARBA00022840"/>
    </source>
</evidence>
<evidence type="ECO:0000256" key="2">
    <source>
        <dbReference type="ARBA" id="ARBA00005215"/>
    </source>
</evidence>
<dbReference type="Pfam" id="PF00162">
    <property type="entry name" value="PGK"/>
    <property type="match status" value="2"/>
</dbReference>
<comment type="similarity">
    <text evidence="3">Belongs to the glyceraldehyde-3-phosphate dehydrogenase family.</text>
</comment>
<evidence type="ECO:0000256" key="9">
    <source>
        <dbReference type="ARBA" id="ARBA00022842"/>
    </source>
</evidence>
<dbReference type="EMBL" id="CAJNOK010000001">
    <property type="protein sequence ID" value="CAF0720811.1"/>
    <property type="molecule type" value="Genomic_DNA"/>
</dbReference>
<comment type="pathway">
    <text evidence="2">Carbohydrate biosynthesis; Calvin cycle.</text>
</comment>
<evidence type="ECO:0000256" key="1">
    <source>
        <dbReference type="ARBA" id="ARBA00001946"/>
    </source>
</evidence>
<dbReference type="Gene3D" id="3.30.360.10">
    <property type="entry name" value="Dihydrodipicolinate Reductase, domain 2"/>
    <property type="match status" value="1"/>
</dbReference>
<dbReference type="SUPFAM" id="SSF51735">
    <property type="entry name" value="NAD(P)-binding Rossmann-fold domains"/>
    <property type="match status" value="1"/>
</dbReference>
<sequence length="419" mass="44117">MAIKIGINGFGRIGRLAFRQLIKDSKFEVVGINDLTDAPTLAHLLKYDSAQGVMNAKFGVVKGFMTTVHAYTNDQRIQDAPHKDLRRARAASINIIPSTTGAASAIGKVIPALKGRLDGTSLRVPTITGSIIDLTVTLKKDATLAQINEAMKAGANESFAYNEDPIVSTDVIGSTFGAIYDPTIGMEMTVDGKKSLAPAAKVLSQLLGAEAKVTFLPANLGESVKQAVGAIQPGNILVLENTRYADWDLETNTLTKRESKNDPALGIAKAIGESGVGLLIEKELAMLSKGLDQPVRPYLAIIGGAKISDKVGFVRSLLAKADALLIGGGMAYPFLKAQGIEVGSSLAEAEQVEAAKSLLAEAGTRLILPIDHLTATSFADQKPTITTTASIALGQMGLDIGPKTVALFKEQINKAKTIV</sequence>
<evidence type="ECO:0000256" key="6">
    <source>
        <dbReference type="ARBA" id="ARBA00022741"/>
    </source>
</evidence>
<feature type="domain" description="Glyceraldehyde 3-phosphate dehydrogenase NAD(P) binding" evidence="15">
    <location>
        <begin position="3"/>
        <end position="93"/>
    </location>
</feature>
<dbReference type="InterPro" id="IPR036043">
    <property type="entry name" value="Phosphoglycerate_kinase_sf"/>
</dbReference>
<accession>A0A8S2CJU6</accession>
<dbReference type="SUPFAM" id="SSF55347">
    <property type="entry name" value="Glyceraldehyde-3-phosphate dehydrogenase-like, C-terminal domain"/>
    <property type="match status" value="1"/>
</dbReference>
<keyword evidence="10" id="KW-0560">Oxidoreductase</keyword>
<dbReference type="GO" id="GO:0006096">
    <property type="term" value="P:glycolytic process"/>
    <property type="evidence" value="ECO:0007669"/>
    <property type="project" value="InterPro"/>
</dbReference>
<dbReference type="Pfam" id="PF02800">
    <property type="entry name" value="Gp_dh_C"/>
    <property type="match status" value="1"/>
</dbReference>
<keyword evidence="5 13" id="KW-0808">Transferase</keyword>
<comment type="cofactor">
    <cofactor evidence="1">
        <name>Mg(2+)</name>
        <dbReference type="ChEBI" id="CHEBI:18420"/>
    </cofactor>
</comment>
<dbReference type="InterPro" id="IPR020829">
    <property type="entry name" value="GlycerAld_3-P_DH_cat"/>
</dbReference>
<protein>
    <recommendedName>
        <fullName evidence="13">Phosphoglycerate kinase</fullName>
        <ecNumber evidence="13">2.7.2.3</ecNumber>
    </recommendedName>
</protein>
<comment type="catalytic activity">
    <reaction evidence="11">
        <text>D-glyceraldehyde 3-phosphate + phosphate + NAD(+) = (2R)-3-phospho-glyceroyl phosphate + NADH + H(+)</text>
        <dbReference type="Rhea" id="RHEA:10300"/>
        <dbReference type="ChEBI" id="CHEBI:15378"/>
        <dbReference type="ChEBI" id="CHEBI:43474"/>
        <dbReference type="ChEBI" id="CHEBI:57540"/>
        <dbReference type="ChEBI" id="CHEBI:57604"/>
        <dbReference type="ChEBI" id="CHEBI:57945"/>
        <dbReference type="ChEBI" id="CHEBI:59776"/>
        <dbReference type="EC" id="1.2.1.12"/>
    </reaction>
</comment>
<dbReference type="PRINTS" id="PR00477">
    <property type="entry name" value="PHGLYCKINASE"/>
</dbReference>
<dbReference type="Proteomes" id="UP000682733">
    <property type="component" value="Unassembled WGS sequence"/>
</dbReference>
<proteinExistence type="inferred from homology"/>
<evidence type="ECO:0000256" key="7">
    <source>
        <dbReference type="ARBA" id="ARBA00022777"/>
    </source>
</evidence>
<comment type="catalytic activity">
    <reaction evidence="12">
        <text>D-glyceraldehyde 3-phosphate + phosphate + NADP(+) = (2R)-3-phospho-glyceroyl phosphate + NADPH + H(+)</text>
        <dbReference type="Rhea" id="RHEA:10296"/>
        <dbReference type="ChEBI" id="CHEBI:15378"/>
        <dbReference type="ChEBI" id="CHEBI:43474"/>
        <dbReference type="ChEBI" id="CHEBI:57604"/>
        <dbReference type="ChEBI" id="CHEBI:57783"/>
        <dbReference type="ChEBI" id="CHEBI:58349"/>
        <dbReference type="ChEBI" id="CHEBI:59776"/>
        <dbReference type="EC" id="1.2.1.13"/>
    </reaction>
</comment>
<dbReference type="GO" id="GO:0047100">
    <property type="term" value="F:glyceraldehyde-3-phosphate dehydrogenase (NADP+) (phosphorylating) activity"/>
    <property type="evidence" value="ECO:0007669"/>
    <property type="project" value="UniProtKB-EC"/>
</dbReference>
<keyword evidence="7 13" id="KW-0418">Kinase</keyword>
<organism evidence="16 18">
    <name type="scientific">Didymodactylos carnosus</name>
    <dbReference type="NCBI Taxonomy" id="1234261"/>
    <lineage>
        <taxon>Eukaryota</taxon>
        <taxon>Metazoa</taxon>
        <taxon>Spiralia</taxon>
        <taxon>Gnathifera</taxon>
        <taxon>Rotifera</taxon>
        <taxon>Eurotatoria</taxon>
        <taxon>Bdelloidea</taxon>
        <taxon>Philodinida</taxon>
        <taxon>Philodinidae</taxon>
        <taxon>Didymodactylos</taxon>
    </lineage>
</organism>
<evidence type="ECO:0000313" key="17">
    <source>
        <dbReference type="EMBL" id="CAF3491970.1"/>
    </source>
</evidence>
<comment type="similarity">
    <text evidence="4 13">Belongs to the phosphoglycerate kinase family.</text>
</comment>
<dbReference type="Gene3D" id="3.40.50.1260">
    <property type="entry name" value="Phosphoglycerate kinase, N-terminal domain"/>
    <property type="match status" value="2"/>
</dbReference>
<evidence type="ECO:0000256" key="4">
    <source>
        <dbReference type="ARBA" id="ARBA00008982"/>
    </source>
</evidence>
<evidence type="ECO:0000256" key="14">
    <source>
        <dbReference type="RuleBase" id="RU000696"/>
    </source>
</evidence>
<dbReference type="SUPFAM" id="SSF53748">
    <property type="entry name" value="Phosphoglycerate kinase"/>
    <property type="match status" value="1"/>
</dbReference>